<gene>
    <name evidence="1" type="ORF">G6Z34_13410</name>
</gene>
<protein>
    <submittedName>
        <fullName evidence="1">Uncharacterized protein</fullName>
    </submittedName>
</protein>
<accession>A0AAP6WNI0</accession>
<proteinExistence type="predicted"/>
<organism evidence="1 2">
    <name type="scientific">Clostridium perfringens</name>
    <dbReference type="NCBI Taxonomy" id="1502"/>
    <lineage>
        <taxon>Bacteria</taxon>
        <taxon>Bacillati</taxon>
        <taxon>Bacillota</taxon>
        <taxon>Clostridia</taxon>
        <taxon>Eubacteriales</taxon>
        <taxon>Clostridiaceae</taxon>
        <taxon>Clostridium</taxon>
    </lineage>
</organism>
<evidence type="ECO:0000313" key="1">
    <source>
        <dbReference type="EMBL" id="NGU31083.1"/>
    </source>
</evidence>
<name>A0AAP6WNI0_CLOPF</name>
<evidence type="ECO:0000313" key="2">
    <source>
        <dbReference type="Proteomes" id="UP000481454"/>
    </source>
</evidence>
<dbReference type="RefSeq" id="WP_164801015.1">
    <property type="nucleotide sequence ID" value="NZ_JAALLZ010000006.1"/>
</dbReference>
<sequence length="183" mass="21708">MKVREMILKIVDEDGFCTGDESDLIEMFSVREIIDTMYNLIDENILIKRDCEGFAVERIEKLKEMTKININFGNLIQELKDKNLKMFVRKTKGGVIYIENNIGEIYGAGLVCINGVYHCLYLDELLEKKLTVEFEKVEDTSGLWKWDREYWDVDYLNNFIKTQERINSREWIIEAYNRVNKSH</sequence>
<dbReference type="AlphaFoldDB" id="A0AAP6WNI0"/>
<dbReference type="Proteomes" id="UP000481454">
    <property type="component" value="Unassembled WGS sequence"/>
</dbReference>
<reference evidence="1 2" key="1">
    <citation type="submission" date="2020-02" db="EMBL/GenBank/DDBJ databases">
        <title>Genomic Insights into the Phylogeny and Genetic Plasticity of the Human and Animal Enteric Pathogen Clostridium perfringens.</title>
        <authorList>
            <person name="Feng Y."/>
            <person name="Hu Y."/>
        </authorList>
    </citation>
    <scope>NUCLEOTIDE SEQUENCE [LARGE SCALE GENOMIC DNA]</scope>
    <source>
        <strain evidence="1 2">CP-40</strain>
    </source>
</reference>
<comment type="caution">
    <text evidence="1">The sequence shown here is derived from an EMBL/GenBank/DDBJ whole genome shotgun (WGS) entry which is preliminary data.</text>
</comment>
<dbReference type="EMBL" id="JAALLZ010000006">
    <property type="protein sequence ID" value="NGU31083.1"/>
    <property type="molecule type" value="Genomic_DNA"/>
</dbReference>